<dbReference type="Proteomes" id="UP000277437">
    <property type="component" value="Chromosome"/>
</dbReference>
<reference evidence="2 3" key="1">
    <citation type="submission" date="2018-12" db="EMBL/GenBank/DDBJ databases">
        <authorList>
            <consortium name="Pathogen Informatics"/>
        </authorList>
    </citation>
    <scope>NUCLEOTIDE SEQUENCE [LARGE SCALE GENOMIC DNA]</scope>
    <source>
        <strain evidence="2 3">NCTC7357</strain>
    </source>
</reference>
<evidence type="ECO:0000313" key="2">
    <source>
        <dbReference type="EMBL" id="VEF72414.1"/>
    </source>
</evidence>
<gene>
    <name evidence="2" type="ORF">NCTC7357_00648</name>
</gene>
<protein>
    <recommendedName>
        <fullName evidence="4">DUF4946 domain-containing protein</fullName>
    </recommendedName>
</protein>
<proteinExistence type="predicted"/>
<dbReference type="AlphaFoldDB" id="A0AAX3FP22"/>
<dbReference type="Pfam" id="PF16304">
    <property type="entry name" value="DUF4946"/>
    <property type="match status" value="1"/>
</dbReference>
<dbReference type="InterPro" id="IPR032543">
    <property type="entry name" value="DUF4946"/>
</dbReference>
<dbReference type="EMBL" id="LR134334">
    <property type="protein sequence ID" value="VEF72414.1"/>
    <property type="molecule type" value="Genomic_DNA"/>
</dbReference>
<sequence>MTMRLSFKTLCLLASWLLVPALAEAADPVITWPSGWQIEELPQAATEEPAKVFRQRAVKNDAGGTPLMVMELTMTQVESGHQVNLRGVLLEMRKSVQKDFGRGGYQSVCTRIHDTTLSRLAALETTCTITENGRHVLSQTLVAAVDGDKAYVLSYAGQAAVYAESQEEIREVRSSLKL</sequence>
<keyword evidence="1" id="KW-0732">Signal</keyword>
<name>A0AAX3FP22_9PSED</name>
<evidence type="ECO:0000256" key="1">
    <source>
        <dbReference type="SAM" id="SignalP"/>
    </source>
</evidence>
<feature type="chain" id="PRO_5043679565" description="DUF4946 domain-containing protein" evidence="1">
    <location>
        <begin position="26"/>
        <end position="178"/>
    </location>
</feature>
<evidence type="ECO:0008006" key="4">
    <source>
        <dbReference type="Google" id="ProtNLM"/>
    </source>
</evidence>
<organism evidence="2 3">
    <name type="scientific">Pseudomonas chlororaphis</name>
    <dbReference type="NCBI Taxonomy" id="587753"/>
    <lineage>
        <taxon>Bacteria</taxon>
        <taxon>Pseudomonadati</taxon>
        <taxon>Pseudomonadota</taxon>
        <taxon>Gammaproteobacteria</taxon>
        <taxon>Pseudomonadales</taxon>
        <taxon>Pseudomonadaceae</taxon>
        <taxon>Pseudomonas</taxon>
    </lineage>
</organism>
<feature type="signal peptide" evidence="1">
    <location>
        <begin position="1"/>
        <end position="25"/>
    </location>
</feature>
<evidence type="ECO:0000313" key="3">
    <source>
        <dbReference type="Proteomes" id="UP000277437"/>
    </source>
</evidence>
<dbReference type="Gene3D" id="3.40.1000.10">
    <property type="entry name" value="Mog1/PsbP, alpha/beta/alpha sandwich"/>
    <property type="match status" value="1"/>
</dbReference>
<accession>A0AAX3FP22</accession>